<dbReference type="InterPro" id="IPR011004">
    <property type="entry name" value="Trimer_LpxA-like_sf"/>
</dbReference>
<evidence type="ECO:0000256" key="5">
    <source>
        <dbReference type="SAM" id="Phobius"/>
    </source>
</evidence>
<dbReference type="InterPro" id="IPR018357">
    <property type="entry name" value="Hexapep_transf_CS"/>
</dbReference>
<sequence>MEYIIFSIALLAVFNIKWVIFLVTLIPIRIVNIYLVAKEEKIILGKEQEKPSSYSLFIKKGIKQNIISLINGYMRYHIFQLGFIPSHRIRNFIYKYIYLIDMKSNVVIYFGAEIRAPYKLHIGDGSIIGDKSVLDARRGGIWIGDNVNLGSFVNLWTGQHDYNDPYFRSMPHKRGPIKIEDRVWIGPNVTILHSVTVGEGAVVAAGSVVTKNVEPYTLVGGIPAKKIGVRSRDLKYKFSGDHLPFY</sequence>
<protein>
    <submittedName>
        <fullName evidence="6">Acyltransferase</fullName>
    </submittedName>
</protein>
<organism evidence="6 7">
    <name type="scientific">Bacteroides cellulosilyticus</name>
    <dbReference type="NCBI Taxonomy" id="246787"/>
    <lineage>
        <taxon>Bacteria</taxon>
        <taxon>Pseudomonadati</taxon>
        <taxon>Bacteroidota</taxon>
        <taxon>Bacteroidia</taxon>
        <taxon>Bacteroidales</taxon>
        <taxon>Bacteroidaceae</taxon>
        <taxon>Bacteroides</taxon>
    </lineage>
</organism>
<keyword evidence="5" id="KW-1133">Transmembrane helix</keyword>
<keyword evidence="2" id="KW-0808">Transferase</keyword>
<keyword evidence="5" id="KW-0812">Transmembrane</keyword>
<evidence type="ECO:0000256" key="3">
    <source>
        <dbReference type="ARBA" id="ARBA00022737"/>
    </source>
</evidence>
<evidence type="ECO:0000313" key="6">
    <source>
        <dbReference type="EMBL" id="MDE8694301.1"/>
    </source>
</evidence>
<dbReference type="Gene3D" id="2.160.10.10">
    <property type="entry name" value="Hexapeptide repeat proteins"/>
    <property type="match status" value="1"/>
</dbReference>
<dbReference type="GO" id="GO:0008374">
    <property type="term" value="F:O-acyltransferase activity"/>
    <property type="evidence" value="ECO:0007669"/>
    <property type="project" value="TreeGrafter"/>
</dbReference>
<evidence type="ECO:0000256" key="4">
    <source>
        <dbReference type="ARBA" id="ARBA00023315"/>
    </source>
</evidence>
<name>A0AAW6LZ30_9BACE</name>
<accession>A0AAW6LZ30</accession>
<comment type="similarity">
    <text evidence="1">Belongs to the transferase hexapeptide repeat family.</text>
</comment>
<reference evidence="6" key="1">
    <citation type="submission" date="2023-03" db="EMBL/GenBank/DDBJ databases">
        <title>DFI Biobank Strains.</title>
        <authorList>
            <person name="Mostad J."/>
            <person name="Paddock L."/>
            <person name="Medina S."/>
            <person name="Waligurski E."/>
            <person name="Barat B."/>
            <person name="Smith R."/>
            <person name="Burgo V."/>
            <person name="Metcalfe C."/>
            <person name="Woodson C."/>
            <person name="Sundararajan A."/>
            <person name="Ramaswamy R."/>
            <person name="Lin H."/>
            <person name="Pamer E.G."/>
        </authorList>
    </citation>
    <scope>NUCLEOTIDE SEQUENCE</scope>
    <source>
        <strain evidence="6">DFI.9.5</strain>
    </source>
</reference>
<dbReference type="PANTHER" id="PTHR23416">
    <property type="entry name" value="SIALIC ACID SYNTHASE-RELATED"/>
    <property type="match status" value="1"/>
</dbReference>
<keyword evidence="4 6" id="KW-0012">Acyltransferase</keyword>
<dbReference type="RefSeq" id="WP_195538516.1">
    <property type="nucleotide sequence ID" value="NZ_JADNIN010000038.1"/>
</dbReference>
<dbReference type="PANTHER" id="PTHR23416:SF23">
    <property type="entry name" value="ACETYLTRANSFERASE C18B11.09C-RELATED"/>
    <property type="match status" value="1"/>
</dbReference>
<dbReference type="InterPro" id="IPR051159">
    <property type="entry name" value="Hexapeptide_acetyltransf"/>
</dbReference>
<feature type="transmembrane region" description="Helical" evidence="5">
    <location>
        <begin position="6"/>
        <end position="28"/>
    </location>
</feature>
<keyword evidence="5" id="KW-0472">Membrane</keyword>
<dbReference type="EMBL" id="JARFID010000006">
    <property type="protein sequence ID" value="MDE8694301.1"/>
    <property type="molecule type" value="Genomic_DNA"/>
</dbReference>
<dbReference type="AlphaFoldDB" id="A0AAW6LZ30"/>
<dbReference type="PROSITE" id="PS00101">
    <property type="entry name" value="HEXAPEP_TRANSFERASES"/>
    <property type="match status" value="1"/>
</dbReference>
<evidence type="ECO:0000256" key="2">
    <source>
        <dbReference type="ARBA" id="ARBA00022679"/>
    </source>
</evidence>
<dbReference type="SUPFAM" id="SSF51161">
    <property type="entry name" value="Trimeric LpxA-like enzymes"/>
    <property type="match status" value="1"/>
</dbReference>
<dbReference type="InterPro" id="IPR001451">
    <property type="entry name" value="Hexapep"/>
</dbReference>
<dbReference type="Pfam" id="PF00132">
    <property type="entry name" value="Hexapep"/>
    <property type="match status" value="1"/>
</dbReference>
<dbReference type="GO" id="GO:0005829">
    <property type="term" value="C:cytosol"/>
    <property type="evidence" value="ECO:0007669"/>
    <property type="project" value="TreeGrafter"/>
</dbReference>
<proteinExistence type="inferred from homology"/>
<evidence type="ECO:0000313" key="7">
    <source>
        <dbReference type="Proteomes" id="UP001221924"/>
    </source>
</evidence>
<dbReference type="Proteomes" id="UP001221924">
    <property type="component" value="Unassembled WGS sequence"/>
</dbReference>
<gene>
    <name evidence="6" type="ORF">PZH42_09295</name>
</gene>
<dbReference type="CDD" id="cd04647">
    <property type="entry name" value="LbH_MAT_like"/>
    <property type="match status" value="1"/>
</dbReference>
<keyword evidence="3" id="KW-0677">Repeat</keyword>
<evidence type="ECO:0000256" key="1">
    <source>
        <dbReference type="ARBA" id="ARBA00007274"/>
    </source>
</evidence>
<comment type="caution">
    <text evidence="6">The sequence shown here is derived from an EMBL/GenBank/DDBJ whole genome shotgun (WGS) entry which is preliminary data.</text>
</comment>